<keyword evidence="4" id="KW-1185">Reference proteome</keyword>
<reference evidence="3" key="3">
    <citation type="submission" date="2015-06" db="UniProtKB">
        <authorList>
            <consortium name="EnsemblMetazoa"/>
        </authorList>
    </citation>
    <scope>IDENTIFICATION</scope>
</reference>
<name>R7TWL8_CAPTE</name>
<dbReference type="PANTHER" id="PTHR46322:SF1">
    <property type="entry name" value="PUROMYCIN-SENSITIVE AMINOPEPTIDASE"/>
    <property type="match status" value="1"/>
</dbReference>
<gene>
    <name evidence="2" type="ORF">CAPTEDRAFT_101856</name>
</gene>
<evidence type="ECO:0000313" key="3">
    <source>
        <dbReference type="EnsemblMetazoa" id="CapteP101856"/>
    </source>
</evidence>
<reference evidence="4" key="1">
    <citation type="submission" date="2012-12" db="EMBL/GenBank/DDBJ databases">
        <authorList>
            <person name="Hellsten U."/>
            <person name="Grimwood J."/>
            <person name="Chapman J.A."/>
            <person name="Shapiro H."/>
            <person name="Aerts A."/>
            <person name="Otillar R.P."/>
            <person name="Terry A.Y."/>
            <person name="Boore J.L."/>
            <person name="Simakov O."/>
            <person name="Marletaz F."/>
            <person name="Cho S.-J."/>
            <person name="Edsinger-Gonzales E."/>
            <person name="Havlak P."/>
            <person name="Kuo D.-H."/>
            <person name="Larsson T."/>
            <person name="Lv J."/>
            <person name="Arendt D."/>
            <person name="Savage R."/>
            <person name="Osoegawa K."/>
            <person name="de Jong P."/>
            <person name="Lindberg D.R."/>
            <person name="Seaver E.C."/>
            <person name="Weisblat D.A."/>
            <person name="Putnam N.H."/>
            <person name="Grigoriev I.V."/>
            <person name="Rokhsar D.S."/>
        </authorList>
    </citation>
    <scope>NUCLEOTIDE SEQUENCE</scope>
    <source>
        <strain evidence="4">I ESC-2004</strain>
    </source>
</reference>
<dbReference type="MEROPS" id="M01.005"/>
<dbReference type="Pfam" id="PF01433">
    <property type="entry name" value="Peptidase_M1"/>
    <property type="match status" value="1"/>
</dbReference>
<dbReference type="OrthoDB" id="8193273at2759"/>
<dbReference type="PANTHER" id="PTHR46322">
    <property type="entry name" value="PUROMYCIN-SENSITIVE AMINOPEPTIDASE"/>
    <property type="match status" value="1"/>
</dbReference>
<protein>
    <recommendedName>
        <fullName evidence="1">Peptidase M1 membrane alanine aminopeptidase domain-containing protein</fullName>
    </recommendedName>
</protein>
<dbReference type="AlphaFoldDB" id="R7TWL8"/>
<dbReference type="GO" id="GO:0008270">
    <property type="term" value="F:zinc ion binding"/>
    <property type="evidence" value="ECO:0007669"/>
    <property type="project" value="InterPro"/>
</dbReference>
<dbReference type="HOGENOM" id="CLU_2948524_0_0_1"/>
<feature type="domain" description="Peptidase M1 membrane alanine aminopeptidase" evidence="1">
    <location>
        <begin position="1"/>
        <end position="60"/>
    </location>
</feature>
<dbReference type="EMBL" id="KB309142">
    <property type="protein sequence ID" value="ELT95370.1"/>
    <property type="molecule type" value="Genomic_DNA"/>
</dbReference>
<dbReference type="InterPro" id="IPR027268">
    <property type="entry name" value="Peptidase_M4/M1_CTD_sf"/>
</dbReference>
<dbReference type="InterPro" id="IPR012779">
    <property type="entry name" value="Peptidase_M1_pepN"/>
</dbReference>
<dbReference type="EMBL" id="AMQN01028663">
    <property type="status" value="NOT_ANNOTATED_CDS"/>
    <property type="molecule type" value="Genomic_DNA"/>
</dbReference>
<dbReference type="GO" id="GO:0008237">
    <property type="term" value="F:metallopeptidase activity"/>
    <property type="evidence" value="ECO:0007669"/>
    <property type="project" value="InterPro"/>
</dbReference>
<evidence type="ECO:0000313" key="2">
    <source>
        <dbReference type="EMBL" id="ELT95370.1"/>
    </source>
</evidence>
<evidence type="ECO:0000259" key="1">
    <source>
        <dbReference type="Pfam" id="PF01433"/>
    </source>
</evidence>
<accession>R7TWL8</accession>
<reference evidence="2 4" key="2">
    <citation type="journal article" date="2013" name="Nature">
        <title>Insights into bilaterian evolution from three spiralian genomes.</title>
        <authorList>
            <person name="Simakov O."/>
            <person name="Marletaz F."/>
            <person name="Cho S.J."/>
            <person name="Edsinger-Gonzales E."/>
            <person name="Havlak P."/>
            <person name="Hellsten U."/>
            <person name="Kuo D.H."/>
            <person name="Larsson T."/>
            <person name="Lv J."/>
            <person name="Arendt D."/>
            <person name="Savage R."/>
            <person name="Osoegawa K."/>
            <person name="de Jong P."/>
            <person name="Grimwood J."/>
            <person name="Chapman J.A."/>
            <person name="Shapiro H."/>
            <person name="Aerts A."/>
            <person name="Otillar R.P."/>
            <person name="Terry A.Y."/>
            <person name="Boore J.L."/>
            <person name="Grigoriev I.V."/>
            <person name="Lindberg D.R."/>
            <person name="Seaver E.C."/>
            <person name="Weisblat D.A."/>
            <person name="Putnam N.H."/>
            <person name="Rokhsar D.S."/>
        </authorList>
    </citation>
    <scope>NUCLEOTIDE SEQUENCE</scope>
    <source>
        <strain evidence="2 4">I ESC-2004</strain>
    </source>
</reference>
<sequence>MENKGLNIFNSACVLASPETATDARFQRVEAIVAHEYFHNWSGNRVTCRDWFQLSLKEGF</sequence>
<evidence type="ECO:0000313" key="4">
    <source>
        <dbReference type="Proteomes" id="UP000014760"/>
    </source>
</evidence>
<organism evidence="2">
    <name type="scientific">Capitella teleta</name>
    <name type="common">Polychaete worm</name>
    <dbReference type="NCBI Taxonomy" id="283909"/>
    <lineage>
        <taxon>Eukaryota</taxon>
        <taxon>Metazoa</taxon>
        <taxon>Spiralia</taxon>
        <taxon>Lophotrochozoa</taxon>
        <taxon>Annelida</taxon>
        <taxon>Polychaeta</taxon>
        <taxon>Sedentaria</taxon>
        <taxon>Scolecida</taxon>
        <taxon>Capitellidae</taxon>
        <taxon>Capitella</taxon>
    </lineage>
</organism>
<dbReference type="SUPFAM" id="SSF55486">
    <property type="entry name" value="Metalloproteases ('zincins'), catalytic domain"/>
    <property type="match status" value="1"/>
</dbReference>
<dbReference type="InterPro" id="IPR014782">
    <property type="entry name" value="Peptidase_M1_dom"/>
</dbReference>
<feature type="non-terminal residue" evidence="2">
    <location>
        <position position="60"/>
    </location>
</feature>
<dbReference type="EnsemblMetazoa" id="CapteT101856">
    <property type="protein sequence ID" value="CapteP101856"/>
    <property type="gene ID" value="CapteG101856"/>
</dbReference>
<dbReference type="Gene3D" id="1.10.390.10">
    <property type="entry name" value="Neutral Protease Domain 2"/>
    <property type="match status" value="1"/>
</dbReference>
<proteinExistence type="predicted"/>
<dbReference type="STRING" id="283909.R7TWL8"/>
<dbReference type="Proteomes" id="UP000014760">
    <property type="component" value="Unassembled WGS sequence"/>
</dbReference>